<evidence type="ECO:0000313" key="2">
    <source>
        <dbReference type="Proteomes" id="UP000029273"/>
    </source>
</evidence>
<sequence length="71" mass="8138">MIDPRSLFFDGLSDREMATLVSLVEERFNPWDGLFRAACDVLAERYAFDLWTPRDAGLLARAVMERGNIDD</sequence>
<dbReference type="AlphaFoldDB" id="A0A1A6C034"/>
<proteinExistence type="predicted"/>
<accession>A0A1A6C034</accession>
<reference evidence="1 2" key="1">
    <citation type="journal article" date="2014" name="Genome Announc.">
        <title>Draft Genome Sequence of the Iron-Oxidizing, Acidophilic, and Halotolerant 'Thiobacillus prosperus' Type Strain DSM 5130.</title>
        <authorList>
            <person name="Ossandon F.J."/>
            <person name="Cardenas J.P."/>
            <person name="Corbett M."/>
            <person name="Quatrini R."/>
            <person name="Holmes D.S."/>
            <person name="Watkin E."/>
        </authorList>
    </citation>
    <scope>NUCLEOTIDE SEQUENCE [LARGE SCALE GENOMIC DNA]</scope>
    <source>
        <strain evidence="1 2">DSM 5130</strain>
    </source>
</reference>
<keyword evidence="2" id="KW-1185">Reference proteome</keyword>
<organism evidence="1 2">
    <name type="scientific">Acidihalobacter prosperus</name>
    <dbReference type="NCBI Taxonomy" id="160660"/>
    <lineage>
        <taxon>Bacteria</taxon>
        <taxon>Pseudomonadati</taxon>
        <taxon>Pseudomonadota</taxon>
        <taxon>Gammaproteobacteria</taxon>
        <taxon>Chromatiales</taxon>
        <taxon>Ectothiorhodospiraceae</taxon>
        <taxon>Acidihalobacter</taxon>
    </lineage>
</organism>
<name>A0A1A6C034_9GAMM</name>
<dbReference type="Proteomes" id="UP000029273">
    <property type="component" value="Unassembled WGS sequence"/>
</dbReference>
<gene>
    <name evidence="1" type="ORF">Thpro_022168</name>
</gene>
<dbReference type="OrthoDB" id="5565912at2"/>
<comment type="caution">
    <text evidence="1">The sequence shown here is derived from an EMBL/GenBank/DDBJ whole genome shotgun (WGS) entry which is preliminary data.</text>
</comment>
<dbReference type="RefSeq" id="WP_038093116.1">
    <property type="nucleotide sequence ID" value="NZ_JQSG02000006.1"/>
</dbReference>
<evidence type="ECO:0000313" key="1">
    <source>
        <dbReference type="EMBL" id="OBS07918.1"/>
    </source>
</evidence>
<protein>
    <submittedName>
        <fullName evidence="1">Uncharacterized protein</fullName>
    </submittedName>
</protein>
<dbReference type="EMBL" id="JQSG02000006">
    <property type="protein sequence ID" value="OBS07918.1"/>
    <property type="molecule type" value="Genomic_DNA"/>
</dbReference>